<evidence type="ECO:0008006" key="3">
    <source>
        <dbReference type="Google" id="ProtNLM"/>
    </source>
</evidence>
<dbReference type="EMBL" id="JAIVGD010000028">
    <property type="protein sequence ID" value="KAH0737671.1"/>
    <property type="molecule type" value="Genomic_DNA"/>
</dbReference>
<accession>A0ABQ7TU44</accession>
<sequence length="70" mass="7904">MAMCYIIASISNVLHHQHQSMTSAYDMLESIKEMFGEKNRVSKQTAMKAILTTKMVEGSPVKDHVLNMMS</sequence>
<proteinExistence type="predicted"/>
<protein>
    <recommendedName>
        <fullName evidence="3">Gag/pol protein</fullName>
    </recommendedName>
</protein>
<gene>
    <name evidence="1" type="ORF">KY290_036376</name>
</gene>
<evidence type="ECO:0000313" key="2">
    <source>
        <dbReference type="Proteomes" id="UP000826656"/>
    </source>
</evidence>
<dbReference type="Pfam" id="PF14223">
    <property type="entry name" value="Retrotran_gag_2"/>
    <property type="match status" value="1"/>
</dbReference>
<reference evidence="1 2" key="1">
    <citation type="journal article" date="2021" name="bioRxiv">
        <title>Chromosome-scale and haplotype-resolved genome assembly of a tetraploid potato cultivar.</title>
        <authorList>
            <person name="Sun H."/>
            <person name="Jiao W.-B."/>
            <person name="Krause K."/>
            <person name="Campoy J.A."/>
            <person name="Goel M."/>
            <person name="Folz-Donahue K."/>
            <person name="Kukat C."/>
            <person name="Huettel B."/>
            <person name="Schneeberger K."/>
        </authorList>
    </citation>
    <scope>NUCLEOTIDE SEQUENCE [LARGE SCALE GENOMIC DNA]</scope>
    <source>
        <strain evidence="1">SolTubOtavaFocal</strain>
        <tissue evidence="1">Leaves</tissue>
    </source>
</reference>
<evidence type="ECO:0000313" key="1">
    <source>
        <dbReference type="EMBL" id="KAH0737671.1"/>
    </source>
</evidence>
<name>A0ABQ7TU44_SOLTU</name>
<dbReference type="Proteomes" id="UP000826656">
    <property type="component" value="Unassembled WGS sequence"/>
</dbReference>
<keyword evidence="2" id="KW-1185">Reference proteome</keyword>
<comment type="caution">
    <text evidence="1">The sequence shown here is derived from an EMBL/GenBank/DDBJ whole genome shotgun (WGS) entry which is preliminary data.</text>
</comment>
<organism evidence="1 2">
    <name type="scientific">Solanum tuberosum</name>
    <name type="common">Potato</name>
    <dbReference type="NCBI Taxonomy" id="4113"/>
    <lineage>
        <taxon>Eukaryota</taxon>
        <taxon>Viridiplantae</taxon>
        <taxon>Streptophyta</taxon>
        <taxon>Embryophyta</taxon>
        <taxon>Tracheophyta</taxon>
        <taxon>Spermatophyta</taxon>
        <taxon>Magnoliopsida</taxon>
        <taxon>eudicotyledons</taxon>
        <taxon>Gunneridae</taxon>
        <taxon>Pentapetalae</taxon>
        <taxon>asterids</taxon>
        <taxon>lamiids</taxon>
        <taxon>Solanales</taxon>
        <taxon>Solanaceae</taxon>
        <taxon>Solanoideae</taxon>
        <taxon>Solaneae</taxon>
        <taxon>Solanum</taxon>
    </lineage>
</organism>